<dbReference type="InterPro" id="IPR037482">
    <property type="entry name" value="ST1585_MBL-fold"/>
</dbReference>
<reference evidence="2 3" key="1">
    <citation type="submission" date="2023-07" db="EMBL/GenBank/DDBJ databases">
        <title>Genomic Encyclopedia of Type Strains, Phase IV (KMG-IV): sequencing the most valuable type-strain genomes for metagenomic binning, comparative biology and taxonomic classification.</title>
        <authorList>
            <person name="Goeker M."/>
        </authorList>
    </citation>
    <scope>NUCLEOTIDE SEQUENCE [LARGE SCALE GENOMIC DNA]</scope>
    <source>
        <strain evidence="2 3">DSM 9768</strain>
    </source>
</reference>
<dbReference type="Pfam" id="PF00753">
    <property type="entry name" value="Lactamase_B"/>
    <property type="match status" value="1"/>
</dbReference>
<dbReference type="InterPro" id="IPR001279">
    <property type="entry name" value="Metallo-B-lactamas"/>
</dbReference>
<evidence type="ECO:0000259" key="1">
    <source>
        <dbReference type="SMART" id="SM00849"/>
    </source>
</evidence>
<evidence type="ECO:0000313" key="3">
    <source>
        <dbReference type="Proteomes" id="UP001230005"/>
    </source>
</evidence>
<dbReference type="InterPro" id="IPR050855">
    <property type="entry name" value="NDM-1-like"/>
</dbReference>
<dbReference type="CDD" id="cd07726">
    <property type="entry name" value="ST1585-like_MBL-fold"/>
    <property type="match status" value="1"/>
</dbReference>
<protein>
    <submittedName>
        <fullName evidence="2">Glyoxylase-like metal-dependent hydrolase (Beta-lactamase superfamily II)</fullName>
    </submittedName>
</protein>
<dbReference type="EMBL" id="JAUSUG010000002">
    <property type="protein sequence ID" value="MDQ0253388.1"/>
    <property type="molecule type" value="Genomic_DNA"/>
</dbReference>
<dbReference type="InterPro" id="IPR036866">
    <property type="entry name" value="RibonucZ/Hydroxyglut_hydro"/>
</dbReference>
<name>A0ABT9ZSD2_9BACI</name>
<comment type="caution">
    <text evidence="2">The sequence shown here is derived from an EMBL/GenBank/DDBJ whole genome shotgun (WGS) entry which is preliminary data.</text>
</comment>
<dbReference type="PANTHER" id="PTHR42951">
    <property type="entry name" value="METALLO-BETA-LACTAMASE DOMAIN-CONTAINING"/>
    <property type="match status" value="1"/>
</dbReference>
<dbReference type="SUPFAM" id="SSF56281">
    <property type="entry name" value="Metallo-hydrolase/oxidoreductase"/>
    <property type="match status" value="1"/>
</dbReference>
<dbReference type="RefSeq" id="WP_307321967.1">
    <property type="nucleotide sequence ID" value="NZ_JAUSUG010000002.1"/>
</dbReference>
<keyword evidence="3" id="KW-1185">Reference proteome</keyword>
<dbReference type="Gene3D" id="3.60.15.10">
    <property type="entry name" value="Ribonuclease Z/Hydroxyacylglutathione hydrolase-like"/>
    <property type="match status" value="1"/>
</dbReference>
<dbReference type="SMART" id="SM00849">
    <property type="entry name" value="Lactamase_B"/>
    <property type="match status" value="1"/>
</dbReference>
<evidence type="ECO:0000313" key="2">
    <source>
        <dbReference type="EMBL" id="MDQ0253388.1"/>
    </source>
</evidence>
<dbReference type="Proteomes" id="UP001230005">
    <property type="component" value="Unassembled WGS sequence"/>
</dbReference>
<feature type="domain" description="Metallo-beta-lactamase" evidence="1">
    <location>
        <begin position="25"/>
        <end position="230"/>
    </location>
</feature>
<sequence length="320" mass="36494">MENNKPIDLGKGISLIDGFDLGLSYRTGTYVIHEEELTLIETGPSPSVPYILQGLKELGYNPEDVRYIIVTHIHLDHAGGAGLLLQSCKNAKVVVHPRGFKHLANPSRLIAGARAVYGSEFDSLFDPIIPIPEEQLIVKNDGDQLKIGEKCKLQFLDTPGHASHHFSIYDPVRNGIFTGDTVGMQYEWLKELKINFHLPITSPNQFNPDTMLQSIERVRSINVDSIYYGHFSMTNHVNDALNQVVYWIEKFVKEGERLFKENDSQTVLASRLYELVQDYLLKRNVPEDHRIYPLLKQDMEICAMGILDYLNKHEKELTIY</sequence>
<gene>
    <name evidence="2" type="ORF">J2S74_000760</name>
</gene>
<dbReference type="PANTHER" id="PTHR42951:SF22">
    <property type="entry name" value="METALLO BETA-LACTAMASE SUPERFAMILY LIPOPROTEIN"/>
    <property type="match status" value="1"/>
</dbReference>
<organism evidence="2 3">
    <name type="scientific">Evansella vedderi</name>
    <dbReference type="NCBI Taxonomy" id="38282"/>
    <lineage>
        <taxon>Bacteria</taxon>
        <taxon>Bacillati</taxon>
        <taxon>Bacillota</taxon>
        <taxon>Bacilli</taxon>
        <taxon>Bacillales</taxon>
        <taxon>Bacillaceae</taxon>
        <taxon>Evansella</taxon>
    </lineage>
</organism>
<accession>A0ABT9ZSD2</accession>
<proteinExistence type="predicted"/>